<gene>
    <name evidence="2" type="ORF">EV356DRAFT_528536</name>
</gene>
<keyword evidence="1" id="KW-0812">Transmembrane</keyword>
<evidence type="ECO:0000313" key="3">
    <source>
        <dbReference type="Proteomes" id="UP000800092"/>
    </source>
</evidence>
<protein>
    <submittedName>
        <fullName evidence="2">Uncharacterized protein</fullName>
    </submittedName>
</protein>
<name>A0A6A6HN11_VIRVR</name>
<organism evidence="2 3">
    <name type="scientific">Viridothelium virens</name>
    <name type="common">Speckled blister lichen</name>
    <name type="synonym">Trypethelium virens</name>
    <dbReference type="NCBI Taxonomy" id="1048519"/>
    <lineage>
        <taxon>Eukaryota</taxon>
        <taxon>Fungi</taxon>
        <taxon>Dikarya</taxon>
        <taxon>Ascomycota</taxon>
        <taxon>Pezizomycotina</taxon>
        <taxon>Dothideomycetes</taxon>
        <taxon>Dothideomycetes incertae sedis</taxon>
        <taxon>Trypetheliales</taxon>
        <taxon>Trypetheliaceae</taxon>
        <taxon>Viridothelium</taxon>
    </lineage>
</organism>
<keyword evidence="3" id="KW-1185">Reference proteome</keyword>
<feature type="transmembrane region" description="Helical" evidence="1">
    <location>
        <begin position="576"/>
        <end position="601"/>
    </location>
</feature>
<dbReference type="AlphaFoldDB" id="A0A6A6HN11"/>
<feature type="transmembrane region" description="Helical" evidence="1">
    <location>
        <begin position="52"/>
        <end position="77"/>
    </location>
</feature>
<feature type="transmembrane region" description="Helical" evidence="1">
    <location>
        <begin position="125"/>
        <end position="152"/>
    </location>
</feature>
<evidence type="ECO:0000256" key="1">
    <source>
        <dbReference type="SAM" id="Phobius"/>
    </source>
</evidence>
<dbReference type="OrthoDB" id="3931827at2759"/>
<keyword evidence="1" id="KW-0472">Membrane</keyword>
<keyword evidence="1" id="KW-1133">Transmembrane helix</keyword>
<dbReference type="Proteomes" id="UP000800092">
    <property type="component" value="Unassembled WGS sequence"/>
</dbReference>
<accession>A0A6A6HN11</accession>
<sequence length="677" mass="72452">MASFSSPSKATSSEKEPLVISGTTATEVELLDSPTSLHHGSSNHIRGVLMRLLVGAFLPCIPVVVVVAVLLTIIFHYRVVLDPGWELLKAPFSHNVANQTVLSELTQLQSSGGTSAYLIRFNPGLLVAIVSWTAKVLPFLSAYPMAVVAVFAGRRNLDATRDNQTGQLPTPHQTSLLISLLVAGGWEPLWDVFKFAISAAETWFGAATEPVNQTMISRHGSPVSSYGRGLDLSYCGTDVLESSPCPSNAQAQCNYPCSIVKWNYTAGSNGTLTKQGIAHAQEAAETLLGNSRTNQIQNTSITSYTDSYADGNHVQFYFLGDVTAGDDLDFLTNATSVTTSCKVVTQECKVDASDEGFSCPWGYSLPSFTFSGEVGVDPVTVAASANDSAVGIQFFKDANLTQPIGYGSQSTELFSLQNPTYFMHWSKGFPPMDTHTSSFNTMTAGGYLKTDYSGDNIFILNCSMTVYTAVYAWVNGTILTDNGQQGWYPIQAPNAYGAIYSAPFAINSAVGHLALSDAAAAAAYGTTPDELADTFANGFSKAAVALTAGIHTPVLNMLEQSRNNTGLLTRVPKIPLYFLVGLKLLYALFSLVLAAVAVFAVRPAEAHQVTARLTVDGLATGLFELGERQERAVRSVGQLYSEHDKEGRRDVERGAGGNARKVGLRETQSGGVVWVIQ</sequence>
<evidence type="ECO:0000313" key="2">
    <source>
        <dbReference type="EMBL" id="KAF2239262.1"/>
    </source>
</evidence>
<proteinExistence type="predicted"/>
<dbReference type="EMBL" id="ML991773">
    <property type="protein sequence ID" value="KAF2239262.1"/>
    <property type="molecule type" value="Genomic_DNA"/>
</dbReference>
<reference evidence="2" key="1">
    <citation type="journal article" date="2020" name="Stud. Mycol.">
        <title>101 Dothideomycetes genomes: a test case for predicting lifestyles and emergence of pathogens.</title>
        <authorList>
            <person name="Haridas S."/>
            <person name="Albert R."/>
            <person name="Binder M."/>
            <person name="Bloem J."/>
            <person name="Labutti K."/>
            <person name="Salamov A."/>
            <person name="Andreopoulos B."/>
            <person name="Baker S."/>
            <person name="Barry K."/>
            <person name="Bills G."/>
            <person name="Bluhm B."/>
            <person name="Cannon C."/>
            <person name="Castanera R."/>
            <person name="Culley D."/>
            <person name="Daum C."/>
            <person name="Ezra D."/>
            <person name="Gonzalez J."/>
            <person name="Henrissat B."/>
            <person name="Kuo A."/>
            <person name="Liang C."/>
            <person name="Lipzen A."/>
            <person name="Lutzoni F."/>
            <person name="Magnuson J."/>
            <person name="Mondo S."/>
            <person name="Nolan M."/>
            <person name="Ohm R."/>
            <person name="Pangilinan J."/>
            <person name="Park H.-J."/>
            <person name="Ramirez L."/>
            <person name="Alfaro M."/>
            <person name="Sun H."/>
            <person name="Tritt A."/>
            <person name="Yoshinaga Y."/>
            <person name="Zwiers L.-H."/>
            <person name="Turgeon B."/>
            <person name="Goodwin S."/>
            <person name="Spatafora J."/>
            <person name="Crous P."/>
            <person name="Grigoriev I."/>
        </authorList>
    </citation>
    <scope>NUCLEOTIDE SEQUENCE</scope>
    <source>
        <strain evidence="2">Tuck. ex Michener</strain>
    </source>
</reference>